<dbReference type="RefSeq" id="WP_028729555.1">
    <property type="nucleotide sequence ID" value="NZ_KE386764.1"/>
</dbReference>
<evidence type="ECO:0000259" key="2">
    <source>
        <dbReference type="Pfam" id="PF07748"/>
    </source>
</evidence>
<gene>
    <name evidence="3" type="ORF">HMPREF1536_02880</name>
</gene>
<dbReference type="GO" id="GO:0004559">
    <property type="term" value="F:alpha-mannosidase activity"/>
    <property type="evidence" value="ECO:0007669"/>
    <property type="project" value="InterPro"/>
</dbReference>
<dbReference type="Pfam" id="PF01074">
    <property type="entry name" value="Glyco_hydro_38N"/>
    <property type="match status" value="1"/>
</dbReference>
<dbReference type="SUPFAM" id="SSF88713">
    <property type="entry name" value="Glycoside hydrolase/deacetylase"/>
    <property type="match status" value="1"/>
</dbReference>
<dbReference type="PATRIC" id="fig|1203610.3.peg.2948"/>
<organism evidence="3 4">
    <name type="scientific">Parabacteroides gordonii MS-1 = DSM 23371</name>
    <dbReference type="NCBI Taxonomy" id="1203610"/>
    <lineage>
        <taxon>Bacteria</taxon>
        <taxon>Pseudomonadati</taxon>
        <taxon>Bacteroidota</taxon>
        <taxon>Bacteroidia</taxon>
        <taxon>Bacteroidales</taxon>
        <taxon>Tannerellaceae</taxon>
        <taxon>Parabacteroides</taxon>
    </lineage>
</organism>
<dbReference type="InterPro" id="IPR000602">
    <property type="entry name" value="Glyco_hydro_38_N"/>
</dbReference>
<protein>
    <recommendedName>
        <fullName evidence="5">Glycoside hydrolase family 38 N-terminal domain-containing protein</fullName>
    </recommendedName>
</protein>
<dbReference type="InterPro" id="IPR011330">
    <property type="entry name" value="Glyco_hydro/deAcase_b/a-brl"/>
</dbReference>
<feature type="domain" description="Glycosyl hydrolase family 38 C-terminal" evidence="2">
    <location>
        <begin position="488"/>
        <end position="627"/>
    </location>
</feature>
<name>A0A0F5JC05_9BACT</name>
<proteinExistence type="predicted"/>
<dbReference type="AlphaFoldDB" id="A0A0F5JC05"/>
<dbReference type="EMBL" id="AQHW01000015">
    <property type="protein sequence ID" value="KKB55411.1"/>
    <property type="molecule type" value="Genomic_DNA"/>
</dbReference>
<dbReference type="PANTHER" id="PTHR46017">
    <property type="entry name" value="ALPHA-MANNOSIDASE 2C1"/>
    <property type="match status" value="1"/>
</dbReference>
<dbReference type="PANTHER" id="PTHR46017:SF1">
    <property type="entry name" value="ALPHA-MANNOSIDASE 2C1"/>
    <property type="match status" value="1"/>
</dbReference>
<evidence type="ECO:0000313" key="4">
    <source>
        <dbReference type="Proteomes" id="UP000033035"/>
    </source>
</evidence>
<dbReference type="Gene3D" id="2.70.98.30">
    <property type="entry name" value="Golgi alpha-mannosidase II, domain 4"/>
    <property type="match status" value="1"/>
</dbReference>
<dbReference type="GO" id="GO:0006013">
    <property type="term" value="P:mannose metabolic process"/>
    <property type="evidence" value="ECO:0007669"/>
    <property type="project" value="InterPro"/>
</dbReference>
<reference evidence="3 4" key="1">
    <citation type="submission" date="2013-04" db="EMBL/GenBank/DDBJ databases">
        <title>The Genome Sequence of Parabacteroides gordonii DSM 23371.</title>
        <authorList>
            <consortium name="The Broad Institute Genomics Platform"/>
            <person name="Earl A."/>
            <person name="Ward D."/>
            <person name="Feldgarden M."/>
            <person name="Gevers D."/>
            <person name="Martens E."/>
            <person name="Sakamoto M."/>
            <person name="Benno Y."/>
            <person name="Suzuki N."/>
            <person name="Matsunaga N."/>
            <person name="Koshihara K."/>
            <person name="Seki M."/>
            <person name="Komiya H."/>
            <person name="Walker B."/>
            <person name="Young S."/>
            <person name="Zeng Q."/>
            <person name="Gargeya S."/>
            <person name="Fitzgerald M."/>
            <person name="Haas B."/>
            <person name="Abouelleil A."/>
            <person name="Allen A.W."/>
            <person name="Alvarado L."/>
            <person name="Arachchi H.M."/>
            <person name="Berlin A.M."/>
            <person name="Chapman S.B."/>
            <person name="Gainer-Dewar J."/>
            <person name="Goldberg J."/>
            <person name="Griggs A."/>
            <person name="Gujja S."/>
            <person name="Hansen M."/>
            <person name="Howarth C."/>
            <person name="Imamovic A."/>
            <person name="Ireland A."/>
            <person name="Larimer J."/>
            <person name="McCowan C."/>
            <person name="Murphy C."/>
            <person name="Pearson M."/>
            <person name="Poon T.W."/>
            <person name="Priest M."/>
            <person name="Roberts A."/>
            <person name="Saif S."/>
            <person name="Shea T."/>
            <person name="Sisk P."/>
            <person name="Sykes S."/>
            <person name="Wortman J."/>
            <person name="Nusbaum C."/>
            <person name="Birren B."/>
        </authorList>
    </citation>
    <scope>NUCLEOTIDE SEQUENCE [LARGE SCALE GENOMIC DNA]</scope>
    <source>
        <strain evidence="3 4">MS-1</strain>
    </source>
</reference>
<evidence type="ECO:0008006" key="5">
    <source>
        <dbReference type="Google" id="ProtNLM"/>
    </source>
</evidence>
<dbReference type="Proteomes" id="UP000033035">
    <property type="component" value="Unassembled WGS sequence"/>
</dbReference>
<sequence>MKKITSLVLLLGISNLVVEGQSVSRYNPNVKEIIVVCKTHFDIGYTHRVDEVVDYYRTSMIDKALDIMDSSDNVPEEQQFAWTLPGWVLYKTMEDWNGQTKERKEKLDEKFLSGKIITHALPFTFESDACEAECMARGMIFSSQLTRKYGLALSRSGKQTDVPSHGGALATVLANADVKFLHIGCNWPSAFVNTPGLFWWEGPDKSKVLTFYSTVYGTFLGRGSDWLSPIDYMLGENLIPPIEWPYKVWPAIMVTMDNSGPPTAEYIESLFNEIKEKMPDVKIRMGTMDDFYNAIIKENPEIPVVRGEMPDTWVHGIMCDPEGSRLSREVNARIASTEVLNTQLKSWGIETSPIAQDVADVYEKIALYGEHTWGGSKSISAYGKAFEELSSGEYENLEASWEDKTGYICDASERTRSLSAANMEYLTASVRRKDNSVIVYNPLPWARSGVVEVGGKTIDVKNVPPCGYRSYPIPVSSPKKTIPNMNSIENEFFKITLDPAKGIISSLIDKRTGREWVDKDVDQGLGRYMNERFTLEQSLDYTKAYQLGRAKDWMHPGLHKPGMVSEKQVPYKAVLSGNGELSVSTVGNKQMAELVMPGDISNHLVKTTLRVTLYQGEPYVDMEVTIHDKPRDNWPEADWLCLPFKINEPEFRVHRSLGVMNPATDILPGANRHLYTVGNGVTITDPDGSGVAVCPLDHPLISLGEPGCWKFTYDFIPQKPVVYVNLYNNQWNTNFRYWYPGTWSSRVRIWTLDQRKSQDENSRLFTQNAMETRNPLLVVTAGKGNRDGVLPDKQSGIQVSRSGILVTAFGQDPDGNKGTLLRVWEQAGESGRVTLRLPAGLKVTQAIPVNLRGEIKGEPVSVKSGKIEFELGAYAPASFILK</sequence>
<dbReference type="SUPFAM" id="SSF74650">
    <property type="entry name" value="Galactose mutarotase-like"/>
    <property type="match status" value="1"/>
</dbReference>
<dbReference type="InterPro" id="IPR011013">
    <property type="entry name" value="Gal_mutarotase_sf_dom"/>
</dbReference>
<dbReference type="GO" id="GO:0009313">
    <property type="term" value="P:oligosaccharide catabolic process"/>
    <property type="evidence" value="ECO:0007669"/>
    <property type="project" value="TreeGrafter"/>
</dbReference>
<keyword evidence="4" id="KW-1185">Reference proteome</keyword>
<dbReference type="InterPro" id="IPR027291">
    <property type="entry name" value="Glyco_hydro_38_N_sf"/>
</dbReference>
<dbReference type="HOGENOM" id="CLU_008841_0_0_10"/>
<dbReference type="Gene3D" id="3.20.110.10">
    <property type="entry name" value="Glycoside hydrolase 38, N terminal domain"/>
    <property type="match status" value="1"/>
</dbReference>
<evidence type="ECO:0000313" key="3">
    <source>
        <dbReference type="EMBL" id="KKB55411.1"/>
    </source>
</evidence>
<dbReference type="InterPro" id="IPR011682">
    <property type="entry name" value="Glyco_hydro_38_C"/>
</dbReference>
<comment type="caution">
    <text evidence="3">The sequence shown here is derived from an EMBL/GenBank/DDBJ whole genome shotgun (WGS) entry which is preliminary data.</text>
</comment>
<evidence type="ECO:0000259" key="1">
    <source>
        <dbReference type="Pfam" id="PF01074"/>
    </source>
</evidence>
<dbReference type="GO" id="GO:0030246">
    <property type="term" value="F:carbohydrate binding"/>
    <property type="evidence" value="ECO:0007669"/>
    <property type="project" value="InterPro"/>
</dbReference>
<dbReference type="STRING" id="1203610.HMPREF1536_02880"/>
<dbReference type="Pfam" id="PF07748">
    <property type="entry name" value="Glyco_hydro_38C"/>
    <property type="match status" value="1"/>
</dbReference>
<feature type="domain" description="Glycoside hydrolase family 38 N-terminal" evidence="1">
    <location>
        <begin position="33"/>
        <end position="297"/>
    </location>
</feature>
<accession>A0A0F5JC05</accession>